<accession>A0A8X7BKK4</accession>
<reference evidence="2" key="1">
    <citation type="submission" date="2020-08" db="EMBL/GenBank/DDBJ databases">
        <title>Multicomponent nature underlies the extraordinary mechanical properties of spider dragline silk.</title>
        <authorList>
            <person name="Kono N."/>
            <person name="Nakamura H."/>
            <person name="Mori M."/>
            <person name="Yoshida Y."/>
            <person name="Ohtoshi R."/>
            <person name="Malay A.D."/>
            <person name="Moran D.A.P."/>
            <person name="Tomita M."/>
            <person name="Numata K."/>
            <person name="Arakawa K."/>
        </authorList>
    </citation>
    <scope>NUCLEOTIDE SEQUENCE</scope>
</reference>
<protein>
    <submittedName>
        <fullName evidence="2">Uncharacterized protein</fullName>
    </submittedName>
</protein>
<dbReference type="EMBL" id="BMAU01021426">
    <property type="protein sequence ID" value="GFY34608.1"/>
    <property type="molecule type" value="Genomic_DNA"/>
</dbReference>
<dbReference type="Proteomes" id="UP000887159">
    <property type="component" value="Unassembled WGS sequence"/>
</dbReference>
<comment type="caution">
    <text evidence="2">The sequence shown here is derived from an EMBL/GenBank/DDBJ whole genome shotgun (WGS) entry which is preliminary data.</text>
</comment>
<sequence>MSSRLLTLKTGLAEGANVCKYVEAQTSSRWCDVKSLNAYVVANVPPDRQRPDRSPRNSSWVYKKEKSDSLTDHDISGSIRPSGLELAKPILFLE</sequence>
<gene>
    <name evidence="2" type="ORF">TNCV_1372991</name>
</gene>
<name>A0A8X7BKK4_TRICX</name>
<evidence type="ECO:0000256" key="1">
    <source>
        <dbReference type="SAM" id="MobiDB-lite"/>
    </source>
</evidence>
<proteinExistence type="predicted"/>
<dbReference type="AlphaFoldDB" id="A0A8X7BKK4"/>
<evidence type="ECO:0000313" key="2">
    <source>
        <dbReference type="EMBL" id="GFY34608.1"/>
    </source>
</evidence>
<organism evidence="2 3">
    <name type="scientific">Trichonephila clavipes</name>
    <name type="common">Golden silk orbweaver</name>
    <name type="synonym">Nephila clavipes</name>
    <dbReference type="NCBI Taxonomy" id="2585209"/>
    <lineage>
        <taxon>Eukaryota</taxon>
        <taxon>Metazoa</taxon>
        <taxon>Ecdysozoa</taxon>
        <taxon>Arthropoda</taxon>
        <taxon>Chelicerata</taxon>
        <taxon>Arachnida</taxon>
        <taxon>Araneae</taxon>
        <taxon>Araneomorphae</taxon>
        <taxon>Entelegynae</taxon>
        <taxon>Araneoidea</taxon>
        <taxon>Nephilidae</taxon>
        <taxon>Trichonephila</taxon>
    </lineage>
</organism>
<feature type="compositionally biased region" description="Basic and acidic residues" evidence="1">
    <location>
        <begin position="62"/>
        <end position="75"/>
    </location>
</feature>
<evidence type="ECO:0000313" key="3">
    <source>
        <dbReference type="Proteomes" id="UP000887159"/>
    </source>
</evidence>
<keyword evidence="3" id="KW-1185">Reference proteome</keyword>
<feature type="region of interest" description="Disordered" evidence="1">
    <location>
        <begin position="45"/>
        <end position="81"/>
    </location>
</feature>